<gene>
    <name evidence="1" type="ORF">E2C01_016564</name>
</gene>
<organism evidence="1 2">
    <name type="scientific">Portunus trituberculatus</name>
    <name type="common">Swimming crab</name>
    <name type="synonym">Neptunus trituberculatus</name>
    <dbReference type="NCBI Taxonomy" id="210409"/>
    <lineage>
        <taxon>Eukaryota</taxon>
        <taxon>Metazoa</taxon>
        <taxon>Ecdysozoa</taxon>
        <taxon>Arthropoda</taxon>
        <taxon>Crustacea</taxon>
        <taxon>Multicrustacea</taxon>
        <taxon>Malacostraca</taxon>
        <taxon>Eumalacostraca</taxon>
        <taxon>Eucarida</taxon>
        <taxon>Decapoda</taxon>
        <taxon>Pleocyemata</taxon>
        <taxon>Brachyura</taxon>
        <taxon>Eubrachyura</taxon>
        <taxon>Portunoidea</taxon>
        <taxon>Portunidae</taxon>
        <taxon>Portuninae</taxon>
        <taxon>Portunus</taxon>
    </lineage>
</organism>
<keyword evidence="2" id="KW-1185">Reference proteome</keyword>
<protein>
    <submittedName>
        <fullName evidence="1">Uncharacterized protein</fullName>
    </submittedName>
</protein>
<evidence type="ECO:0000313" key="1">
    <source>
        <dbReference type="EMBL" id="MPC23514.1"/>
    </source>
</evidence>
<dbReference type="AlphaFoldDB" id="A0A5B7DR36"/>
<dbReference type="EMBL" id="VSRR010001215">
    <property type="protein sequence ID" value="MPC23514.1"/>
    <property type="molecule type" value="Genomic_DNA"/>
</dbReference>
<dbReference type="Proteomes" id="UP000324222">
    <property type="component" value="Unassembled WGS sequence"/>
</dbReference>
<name>A0A5B7DR36_PORTR</name>
<evidence type="ECO:0000313" key="2">
    <source>
        <dbReference type="Proteomes" id="UP000324222"/>
    </source>
</evidence>
<sequence>MKATVHQGCSCTGHHSLTTPHSPPVKKVSVCGWYKAVRVMSSDCRATKFPCCLNCPEERSSLKVRSESLSDSVWNPAKIIGSSL</sequence>
<reference evidence="1 2" key="1">
    <citation type="submission" date="2019-05" db="EMBL/GenBank/DDBJ databases">
        <title>Another draft genome of Portunus trituberculatus and its Hox gene families provides insights of decapod evolution.</title>
        <authorList>
            <person name="Jeong J.-H."/>
            <person name="Song I."/>
            <person name="Kim S."/>
            <person name="Choi T."/>
            <person name="Kim D."/>
            <person name="Ryu S."/>
            <person name="Kim W."/>
        </authorList>
    </citation>
    <scope>NUCLEOTIDE SEQUENCE [LARGE SCALE GENOMIC DNA]</scope>
    <source>
        <tissue evidence="1">Muscle</tissue>
    </source>
</reference>
<proteinExistence type="predicted"/>
<comment type="caution">
    <text evidence="1">The sequence shown here is derived from an EMBL/GenBank/DDBJ whole genome shotgun (WGS) entry which is preliminary data.</text>
</comment>
<accession>A0A5B7DR36</accession>